<evidence type="ECO:0000313" key="2">
    <source>
        <dbReference type="EMBL" id="TLS53973.1"/>
    </source>
</evidence>
<dbReference type="RefSeq" id="WP_138191624.1">
    <property type="nucleotide sequence ID" value="NZ_VCIW01000001.1"/>
</dbReference>
<dbReference type="Pfam" id="PF04717">
    <property type="entry name" value="Phage_base_V"/>
    <property type="match status" value="1"/>
</dbReference>
<dbReference type="InterPro" id="IPR037026">
    <property type="entry name" value="Vgr_OB-fold_dom_sf"/>
</dbReference>
<name>A0A5R9GLI0_9BACL</name>
<evidence type="ECO:0000313" key="3">
    <source>
        <dbReference type="Proteomes" id="UP000309676"/>
    </source>
</evidence>
<dbReference type="OrthoDB" id="9762420at2"/>
<dbReference type="EMBL" id="VCIW01000001">
    <property type="protein sequence ID" value="TLS53973.1"/>
    <property type="molecule type" value="Genomic_DNA"/>
</dbReference>
<protein>
    <recommendedName>
        <fullName evidence="1">Gp5/Type VI secretion system Vgr protein OB-fold domain-containing protein</fullName>
    </recommendedName>
</protein>
<keyword evidence="3" id="KW-1185">Reference proteome</keyword>
<gene>
    <name evidence="2" type="ORF">FE782_01075</name>
</gene>
<feature type="domain" description="Gp5/Type VI secretion system Vgr protein OB-fold" evidence="1">
    <location>
        <begin position="22"/>
        <end position="95"/>
    </location>
</feature>
<dbReference type="SUPFAM" id="SSF69349">
    <property type="entry name" value="Phage fibre proteins"/>
    <property type="match status" value="1"/>
</dbReference>
<accession>A0A5R9GLI0</accession>
<dbReference type="AlphaFoldDB" id="A0A5R9GLI0"/>
<evidence type="ECO:0000259" key="1">
    <source>
        <dbReference type="Pfam" id="PF04717"/>
    </source>
</evidence>
<organism evidence="2 3">
    <name type="scientific">Paenibacillus antri</name>
    <dbReference type="NCBI Taxonomy" id="2582848"/>
    <lineage>
        <taxon>Bacteria</taxon>
        <taxon>Bacillati</taxon>
        <taxon>Bacillota</taxon>
        <taxon>Bacilli</taxon>
        <taxon>Bacillales</taxon>
        <taxon>Paenibacillaceae</taxon>
        <taxon>Paenibacillus</taxon>
    </lineage>
</organism>
<dbReference type="Gene3D" id="2.40.50.230">
    <property type="entry name" value="Gp5 N-terminal domain"/>
    <property type="match status" value="1"/>
</dbReference>
<comment type="caution">
    <text evidence="2">The sequence shown here is derived from an EMBL/GenBank/DDBJ whole genome shotgun (WGS) entry which is preliminary data.</text>
</comment>
<sequence length="239" mass="25703">MLYDSMNQANARILPKIDGVVVGIVTNNKDPENKGRVKVKIPMLTQETESDWVRIAQPMAGKENGTLIIPEVNDEVLLAFQLGDISQPFVVGSLWNDKNKPPAGKDDKNNVRKIVSRAGHELTFNDKAGDESVSIVTKKGLKLEMTDKDETIKLQDKPGTNAITIKGGSAGEIEIKTGSTKVTINSKGDATVESMKKLTLKSTEVAIEATAKLSLKGGAMVDIASDGMLNIKGSMVKIN</sequence>
<dbReference type="SUPFAM" id="SSF69255">
    <property type="entry name" value="gp5 N-terminal domain-like"/>
    <property type="match status" value="1"/>
</dbReference>
<dbReference type="Proteomes" id="UP000309676">
    <property type="component" value="Unassembled WGS sequence"/>
</dbReference>
<reference evidence="2 3" key="1">
    <citation type="submission" date="2019-05" db="EMBL/GenBank/DDBJ databases">
        <authorList>
            <person name="Narsing Rao M.P."/>
            <person name="Li W.J."/>
        </authorList>
    </citation>
    <scope>NUCLEOTIDE SEQUENCE [LARGE SCALE GENOMIC DNA]</scope>
    <source>
        <strain evidence="2 3">SYSU_K30003</strain>
    </source>
</reference>
<dbReference type="InterPro" id="IPR006531">
    <property type="entry name" value="Gp5/Vgr_OB"/>
</dbReference>
<proteinExistence type="predicted"/>